<proteinExistence type="predicted"/>
<protein>
    <submittedName>
        <fullName evidence="1">Uncharacterized protein</fullName>
    </submittedName>
</protein>
<dbReference type="AlphaFoldDB" id="A0A0A1TWP8"/>
<dbReference type="VEuPathDB" id="AmoebaDB:EIN_408800"/>
<keyword evidence="2" id="KW-1185">Reference proteome</keyword>
<sequence length="536" mass="60484">MPTRFNFKLKAKCVKFTVAHAQFIAEKMELNASMKTKIASLSLSSLRVIDLENKSECAVSGDGQKCFEASVDYTNKLAFALRFYSPTIVLIPKFINHTLEAITPAINGFLKLNSTDEQNKQKQKLNDLKTPKKRDTITKLPSVPTKGTREKQTKKIDTIAKCEKSLNKHEEVETIIKESKNSTNIEVNLICTNFNIFFKNYDGNELIVYSSFESNLSIKDGEMESFNFFTNDCGLIGTTPQRKESVDIAKIKEVTLAITTIGQPDVRVNISQIFVRFSNRDLDNTLKLLKDFDQSLRSLTLLSNDSAVTQKKEIDTTQGLVLEETYVNTKVVTQDEFKMPKLNFSLSVGKVNIDLISEFVSEQGKTIDSFPALVFTTKNTVIFLKNQRLDLKITETGIEYTKVTKSGYTKEPLVELFDISSECEIPHFNIFISPADFLLVDITPEFVGSMNSLFENWAKAINAEFYKSRGLCKVTNLTGVQMDFYTKGMKFAIQNDATVEVPIITDNEAVVKIEDNDDIYITSGFNRRKSVEALSE</sequence>
<gene>
    <name evidence="1" type="ORF">EIN_408800</name>
</gene>
<dbReference type="OrthoDB" id="10573853at2759"/>
<dbReference type="Proteomes" id="UP000014680">
    <property type="component" value="Unassembled WGS sequence"/>
</dbReference>
<dbReference type="KEGG" id="eiv:EIN_408800"/>
<dbReference type="GeneID" id="14884558"/>
<feature type="non-terminal residue" evidence="1">
    <location>
        <position position="536"/>
    </location>
</feature>
<reference evidence="1 2" key="1">
    <citation type="submission" date="2012-10" db="EMBL/GenBank/DDBJ databases">
        <authorList>
            <person name="Zafar N."/>
            <person name="Inman J."/>
            <person name="Hall N."/>
            <person name="Lorenzi H."/>
            <person name="Caler E."/>
        </authorList>
    </citation>
    <scope>NUCLEOTIDE SEQUENCE [LARGE SCALE GENOMIC DNA]</scope>
    <source>
        <strain evidence="1 2">IP1</strain>
    </source>
</reference>
<dbReference type="EMBL" id="KB207048">
    <property type="protein sequence ID" value="ELP85601.1"/>
    <property type="molecule type" value="Genomic_DNA"/>
</dbReference>
<dbReference type="RefSeq" id="XP_004184947.1">
    <property type="nucleotide sequence ID" value="XM_004184899.1"/>
</dbReference>
<evidence type="ECO:0000313" key="1">
    <source>
        <dbReference type="EMBL" id="ELP85601.1"/>
    </source>
</evidence>
<accession>A0A0A1TWP8</accession>
<evidence type="ECO:0000313" key="2">
    <source>
        <dbReference type="Proteomes" id="UP000014680"/>
    </source>
</evidence>
<feature type="non-terminal residue" evidence="1">
    <location>
        <position position="1"/>
    </location>
</feature>
<organism evidence="1 2">
    <name type="scientific">Entamoeba invadens IP1</name>
    <dbReference type="NCBI Taxonomy" id="370355"/>
    <lineage>
        <taxon>Eukaryota</taxon>
        <taxon>Amoebozoa</taxon>
        <taxon>Evosea</taxon>
        <taxon>Archamoebae</taxon>
        <taxon>Mastigamoebida</taxon>
        <taxon>Entamoebidae</taxon>
        <taxon>Entamoeba</taxon>
    </lineage>
</organism>
<name>A0A0A1TWP8_ENTIV</name>